<sequence length="136" mass="15947">MITLEFIPSVIILTILFALYKKGILSIRRQTYLSHITKKTKNRFRASYKKYNGYHYYCFLVKKGSKVTVSYDVTVEAGSLILEWKDIKMNHYFHKEFYDSQSGSFSFEAERRYYTLKFTGKNTKGGCIVELKESAS</sequence>
<proteinExistence type="predicted"/>
<protein>
    <submittedName>
        <fullName evidence="1">Uncharacterized protein</fullName>
    </submittedName>
</protein>
<evidence type="ECO:0000313" key="1">
    <source>
        <dbReference type="EMBL" id="KPH71339.1"/>
    </source>
</evidence>
<reference evidence="1 2" key="1">
    <citation type="submission" date="2015-07" db="EMBL/GenBank/DDBJ databases">
        <title>High-quality draft genome sequence of Oceanobacillus caeni HM6, a bacillus isolated from a human feces.</title>
        <authorList>
            <person name="Kumar J."/>
            <person name="Verma M.K."/>
            <person name="Pandey R."/>
            <person name="Bhambi M."/>
            <person name="Chauhan N."/>
        </authorList>
    </citation>
    <scope>NUCLEOTIDE SEQUENCE [LARGE SCALE GENOMIC DNA]</scope>
    <source>
        <strain evidence="1 2">HM6</strain>
    </source>
</reference>
<dbReference type="EMBL" id="LGTK01000078">
    <property type="protein sequence ID" value="KPH71339.1"/>
    <property type="molecule type" value="Genomic_DNA"/>
</dbReference>
<accession>A0ABR5MGG1</accession>
<keyword evidence="2" id="KW-1185">Reference proteome</keyword>
<comment type="caution">
    <text evidence="1">The sequence shown here is derived from an EMBL/GenBank/DDBJ whole genome shotgun (WGS) entry which is preliminary data.</text>
</comment>
<name>A0ABR5MGG1_9BACI</name>
<dbReference type="RefSeq" id="WP_060669138.1">
    <property type="nucleotide sequence ID" value="NZ_LGTK01000078.1"/>
</dbReference>
<organism evidence="1 2">
    <name type="scientific">Oceanobacillus caeni</name>
    <dbReference type="NCBI Taxonomy" id="405946"/>
    <lineage>
        <taxon>Bacteria</taxon>
        <taxon>Bacillati</taxon>
        <taxon>Bacillota</taxon>
        <taxon>Bacilli</taxon>
        <taxon>Bacillales</taxon>
        <taxon>Bacillaceae</taxon>
        <taxon>Oceanobacillus</taxon>
    </lineage>
</organism>
<dbReference type="Proteomes" id="UP000037854">
    <property type="component" value="Unassembled WGS sequence"/>
</dbReference>
<gene>
    <name evidence="1" type="ORF">AFL42_15490</name>
</gene>
<evidence type="ECO:0000313" key="2">
    <source>
        <dbReference type="Proteomes" id="UP000037854"/>
    </source>
</evidence>